<dbReference type="PANTHER" id="PTHR30136">
    <property type="entry name" value="HELIX-TURN-HELIX TRANSCRIPTIONAL REGULATOR, ICLR FAMILY"/>
    <property type="match status" value="1"/>
</dbReference>
<dbReference type="GO" id="GO:0003700">
    <property type="term" value="F:DNA-binding transcription factor activity"/>
    <property type="evidence" value="ECO:0007669"/>
    <property type="project" value="TreeGrafter"/>
</dbReference>
<organism evidence="4 5">
    <name type="scientific">Methylobacterium gnaphalii</name>
    <dbReference type="NCBI Taxonomy" id="1010610"/>
    <lineage>
        <taxon>Bacteria</taxon>
        <taxon>Pseudomonadati</taxon>
        <taxon>Pseudomonadota</taxon>
        <taxon>Alphaproteobacteria</taxon>
        <taxon>Hyphomicrobiales</taxon>
        <taxon>Methylobacteriaceae</taxon>
        <taxon>Methylobacterium</taxon>
    </lineage>
</organism>
<accession>A0A512JQS8</accession>
<dbReference type="Proteomes" id="UP000321750">
    <property type="component" value="Unassembled WGS sequence"/>
</dbReference>
<dbReference type="PROSITE" id="PS51078">
    <property type="entry name" value="ICLR_ED"/>
    <property type="match status" value="1"/>
</dbReference>
<feature type="domain" description="IclR-ED" evidence="3">
    <location>
        <begin position="37"/>
        <end position="220"/>
    </location>
</feature>
<evidence type="ECO:0000256" key="1">
    <source>
        <dbReference type="ARBA" id="ARBA00023015"/>
    </source>
</evidence>
<dbReference type="InterPro" id="IPR050707">
    <property type="entry name" value="HTH_MetabolicPath_Reg"/>
</dbReference>
<gene>
    <name evidence="4" type="ORF">MGN01_41610</name>
</gene>
<sequence length="221" mass="24434">MRLGQPVATIYRILITLESRRYVEVNSDTQEWHVGSQVYRMGAAFLRRSDVVELSRPVMRSLMAETGETSNLGIEKSGKVLFVSQVETQKSIRAFFPPGTLSPMHASGIGKALLSAYDDNRLERFLRAVSLDPFTETTLISREGLIADLRVARDRGFALDDEERTVGMRCIASCIRNTYGEVVAGISISGPTNRLPDDKIEELGVQVKKAAEEISSRLGAP</sequence>
<dbReference type="InterPro" id="IPR036388">
    <property type="entry name" value="WH-like_DNA-bd_sf"/>
</dbReference>
<dbReference type="AlphaFoldDB" id="A0A512JQS8"/>
<keyword evidence="2" id="KW-0804">Transcription</keyword>
<evidence type="ECO:0000256" key="2">
    <source>
        <dbReference type="ARBA" id="ARBA00023163"/>
    </source>
</evidence>
<evidence type="ECO:0000313" key="5">
    <source>
        <dbReference type="Proteomes" id="UP000321750"/>
    </source>
</evidence>
<protein>
    <submittedName>
        <fullName evidence="4">IclR family transcriptional regulator</fullName>
    </submittedName>
</protein>
<keyword evidence="1" id="KW-0805">Transcription regulation</keyword>
<dbReference type="InterPro" id="IPR014757">
    <property type="entry name" value="Tscrpt_reg_IclR_C"/>
</dbReference>
<name>A0A512JQS8_9HYPH</name>
<reference evidence="4 5" key="1">
    <citation type="submission" date="2019-07" db="EMBL/GenBank/DDBJ databases">
        <title>Whole genome shotgun sequence of Methylobacterium gnaphalii NBRC 107716.</title>
        <authorList>
            <person name="Hosoyama A."/>
            <person name="Uohara A."/>
            <person name="Ohji S."/>
            <person name="Ichikawa N."/>
        </authorList>
    </citation>
    <scope>NUCLEOTIDE SEQUENCE [LARGE SCALE GENOMIC DNA]</scope>
    <source>
        <strain evidence="4 5">NBRC 107716</strain>
    </source>
</reference>
<proteinExistence type="predicted"/>
<dbReference type="Gene3D" id="3.30.450.40">
    <property type="match status" value="1"/>
</dbReference>
<dbReference type="GO" id="GO:0003677">
    <property type="term" value="F:DNA binding"/>
    <property type="evidence" value="ECO:0007669"/>
    <property type="project" value="TreeGrafter"/>
</dbReference>
<dbReference type="GO" id="GO:0045892">
    <property type="term" value="P:negative regulation of DNA-templated transcription"/>
    <property type="evidence" value="ECO:0007669"/>
    <property type="project" value="TreeGrafter"/>
</dbReference>
<keyword evidence="5" id="KW-1185">Reference proteome</keyword>
<dbReference type="SUPFAM" id="SSF55781">
    <property type="entry name" value="GAF domain-like"/>
    <property type="match status" value="1"/>
</dbReference>
<evidence type="ECO:0000259" key="3">
    <source>
        <dbReference type="PROSITE" id="PS51078"/>
    </source>
</evidence>
<dbReference type="Gene3D" id="1.10.10.10">
    <property type="entry name" value="Winged helix-like DNA-binding domain superfamily/Winged helix DNA-binding domain"/>
    <property type="match status" value="1"/>
</dbReference>
<dbReference type="PANTHER" id="PTHR30136:SF24">
    <property type="entry name" value="HTH-TYPE TRANSCRIPTIONAL REPRESSOR ALLR"/>
    <property type="match status" value="1"/>
</dbReference>
<dbReference type="Pfam" id="PF01614">
    <property type="entry name" value="IclR_C"/>
    <property type="match status" value="1"/>
</dbReference>
<evidence type="ECO:0000313" key="4">
    <source>
        <dbReference type="EMBL" id="GEP12316.1"/>
    </source>
</evidence>
<dbReference type="SUPFAM" id="SSF46785">
    <property type="entry name" value="Winged helix' DNA-binding domain"/>
    <property type="match status" value="1"/>
</dbReference>
<comment type="caution">
    <text evidence="4">The sequence shown here is derived from an EMBL/GenBank/DDBJ whole genome shotgun (WGS) entry which is preliminary data.</text>
</comment>
<dbReference type="InterPro" id="IPR036390">
    <property type="entry name" value="WH_DNA-bd_sf"/>
</dbReference>
<dbReference type="EMBL" id="BJZV01000035">
    <property type="protein sequence ID" value="GEP12316.1"/>
    <property type="molecule type" value="Genomic_DNA"/>
</dbReference>
<dbReference type="InterPro" id="IPR029016">
    <property type="entry name" value="GAF-like_dom_sf"/>
</dbReference>